<accession>I4DLM6</accession>
<dbReference type="AlphaFoldDB" id="I4DLM6"/>
<evidence type="ECO:0000313" key="1">
    <source>
        <dbReference type="EMBL" id="BAM18816.1"/>
    </source>
</evidence>
<proteinExistence type="evidence at transcript level"/>
<dbReference type="EMBL" id="AK402194">
    <property type="protein sequence ID" value="BAM18816.1"/>
    <property type="molecule type" value="mRNA"/>
</dbReference>
<name>I4DLM6_PAPXU</name>
<sequence>MKYGTEMKEKEFPVQYQCLKIKIKKLAGLNYQIKIKNRKLTRVYVNTLNATFRINSLRFVLHNKLQIDYKNDTCKIT</sequence>
<protein>
    <submittedName>
        <fullName evidence="1">Uncharacterized protein</fullName>
    </submittedName>
</protein>
<reference evidence="1" key="1">
    <citation type="journal article" date="2012" name="BMC Biol.">
        <title>Comprehensive microarray-based analysis for stage-specific larval camouflage pattern-associated genes in the swallowtail butterfly, Papilio xuthus.</title>
        <authorList>
            <person name="Futahashi R."/>
            <person name="Shirataki H."/>
            <person name="Narita T."/>
            <person name="Mita K."/>
            <person name="Fujiwara H."/>
        </authorList>
    </citation>
    <scope>NUCLEOTIDE SEQUENCE</scope>
    <source>
        <tissue evidence="1">Epidermis</tissue>
    </source>
</reference>
<organism evidence="1">
    <name type="scientific">Papilio xuthus</name>
    <name type="common">Asian swallowtail butterfly</name>
    <dbReference type="NCBI Taxonomy" id="66420"/>
    <lineage>
        <taxon>Eukaryota</taxon>
        <taxon>Metazoa</taxon>
        <taxon>Ecdysozoa</taxon>
        <taxon>Arthropoda</taxon>
        <taxon>Hexapoda</taxon>
        <taxon>Insecta</taxon>
        <taxon>Pterygota</taxon>
        <taxon>Neoptera</taxon>
        <taxon>Endopterygota</taxon>
        <taxon>Lepidoptera</taxon>
        <taxon>Glossata</taxon>
        <taxon>Ditrysia</taxon>
        <taxon>Papilionoidea</taxon>
        <taxon>Papilionidae</taxon>
        <taxon>Papilioninae</taxon>
        <taxon>Papilio</taxon>
    </lineage>
</organism>